<keyword evidence="1" id="KW-0812">Transmembrane</keyword>
<evidence type="ECO:0000313" key="2">
    <source>
        <dbReference type="EMBL" id="MCE5167258.1"/>
    </source>
</evidence>
<protein>
    <submittedName>
        <fullName evidence="2">Uncharacterized protein</fullName>
    </submittedName>
</protein>
<keyword evidence="1" id="KW-0472">Membrane</keyword>
<proteinExistence type="predicted"/>
<name>A0ABS8Y9M1_DATST</name>
<sequence length="116" mass="13174">KYHFPSSISVPNHCRDTTSIISGKRPSLFLSLLRSASRRNTVQVNSSPRLPLLTDNQPAKLHPPPAEHHPISLLLLLSSTELYVFFIHEGLLVISFYTLIFFFFLFCLVDSTIVFC</sequence>
<keyword evidence="1" id="KW-1133">Transmembrane helix</keyword>
<feature type="transmembrane region" description="Helical" evidence="1">
    <location>
        <begin position="82"/>
        <end position="109"/>
    </location>
</feature>
<keyword evidence="3" id="KW-1185">Reference proteome</keyword>
<organism evidence="2 3">
    <name type="scientific">Datura stramonium</name>
    <name type="common">Jimsonweed</name>
    <name type="synonym">Common thornapple</name>
    <dbReference type="NCBI Taxonomy" id="4076"/>
    <lineage>
        <taxon>Eukaryota</taxon>
        <taxon>Viridiplantae</taxon>
        <taxon>Streptophyta</taxon>
        <taxon>Embryophyta</taxon>
        <taxon>Tracheophyta</taxon>
        <taxon>Spermatophyta</taxon>
        <taxon>Magnoliopsida</taxon>
        <taxon>eudicotyledons</taxon>
        <taxon>Gunneridae</taxon>
        <taxon>Pentapetalae</taxon>
        <taxon>asterids</taxon>
        <taxon>lamiids</taxon>
        <taxon>Solanales</taxon>
        <taxon>Solanaceae</taxon>
        <taxon>Solanoideae</taxon>
        <taxon>Datureae</taxon>
        <taxon>Datura</taxon>
    </lineage>
</organism>
<gene>
    <name evidence="2" type="ORF">HAX54_045111</name>
</gene>
<feature type="non-terminal residue" evidence="2">
    <location>
        <position position="1"/>
    </location>
</feature>
<comment type="caution">
    <text evidence="2">The sequence shown here is derived from an EMBL/GenBank/DDBJ whole genome shotgun (WGS) entry which is preliminary data.</text>
</comment>
<evidence type="ECO:0000256" key="1">
    <source>
        <dbReference type="SAM" id="Phobius"/>
    </source>
</evidence>
<dbReference type="Proteomes" id="UP000823775">
    <property type="component" value="Unassembled WGS sequence"/>
</dbReference>
<evidence type="ECO:0000313" key="3">
    <source>
        <dbReference type="Proteomes" id="UP000823775"/>
    </source>
</evidence>
<accession>A0ABS8Y9M1</accession>
<dbReference type="EMBL" id="JACEIK010069628">
    <property type="protein sequence ID" value="MCE5167258.1"/>
    <property type="molecule type" value="Genomic_DNA"/>
</dbReference>
<reference evidence="2 3" key="1">
    <citation type="journal article" date="2021" name="BMC Genomics">
        <title>Datura genome reveals duplications of psychoactive alkaloid biosynthetic genes and high mutation rate following tissue culture.</title>
        <authorList>
            <person name="Rajewski A."/>
            <person name="Carter-House D."/>
            <person name="Stajich J."/>
            <person name="Litt A."/>
        </authorList>
    </citation>
    <scope>NUCLEOTIDE SEQUENCE [LARGE SCALE GENOMIC DNA]</scope>
    <source>
        <strain evidence="2">AR-01</strain>
    </source>
</reference>